<feature type="compositionally biased region" description="Polar residues" evidence="7">
    <location>
        <begin position="466"/>
        <end position="475"/>
    </location>
</feature>
<gene>
    <name evidence="9" type="ORF">NADFUDRAFT_64224</name>
</gene>
<evidence type="ECO:0000313" key="9">
    <source>
        <dbReference type="EMBL" id="ODQ67041.1"/>
    </source>
</evidence>
<dbReference type="OrthoDB" id="20729at2759"/>
<dbReference type="STRING" id="857566.A0A1E3PNP7"/>
<feature type="region of interest" description="Disordered" evidence="7">
    <location>
        <begin position="466"/>
        <end position="509"/>
    </location>
</feature>
<dbReference type="PANTHER" id="PTHR46527:SF1">
    <property type="entry name" value="NUCLEOPORIN NUP42"/>
    <property type="match status" value="1"/>
</dbReference>
<dbReference type="Pfam" id="PF00642">
    <property type="entry name" value="zf-CCCH"/>
    <property type="match status" value="1"/>
</dbReference>
<reference evidence="9 10" key="1">
    <citation type="journal article" date="2016" name="Proc. Natl. Acad. Sci. U.S.A.">
        <title>Comparative genomics of biotechnologically important yeasts.</title>
        <authorList>
            <person name="Riley R."/>
            <person name="Haridas S."/>
            <person name="Wolfe K.H."/>
            <person name="Lopes M.R."/>
            <person name="Hittinger C.T."/>
            <person name="Goeker M."/>
            <person name="Salamov A.A."/>
            <person name="Wisecaver J.H."/>
            <person name="Long T.M."/>
            <person name="Calvey C.H."/>
            <person name="Aerts A.L."/>
            <person name="Barry K.W."/>
            <person name="Choi C."/>
            <person name="Clum A."/>
            <person name="Coughlan A.Y."/>
            <person name="Deshpande S."/>
            <person name="Douglass A.P."/>
            <person name="Hanson S.J."/>
            <person name="Klenk H.-P."/>
            <person name="LaButti K.M."/>
            <person name="Lapidus A."/>
            <person name="Lindquist E.A."/>
            <person name="Lipzen A.M."/>
            <person name="Meier-Kolthoff J.P."/>
            <person name="Ohm R.A."/>
            <person name="Otillar R.P."/>
            <person name="Pangilinan J.L."/>
            <person name="Peng Y."/>
            <person name="Rokas A."/>
            <person name="Rosa C.A."/>
            <person name="Scheuner C."/>
            <person name="Sibirny A.A."/>
            <person name="Slot J.C."/>
            <person name="Stielow J.B."/>
            <person name="Sun H."/>
            <person name="Kurtzman C.P."/>
            <person name="Blackwell M."/>
            <person name="Grigoriev I.V."/>
            <person name="Jeffries T.W."/>
        </authorList>
    </citation>
    <scope>NUCLEOTIDE SEQUENCE [LARGE SCALE GENOMIC DNA]</scope>
    <source>
        <strain evidence="9 10">DSM 6958</strain>
    </source>
</reference>
<feature type="domain" description="C3H1-type" evidence="8">
    <location>
        <begin position="2"/>
        <end position="29"/>
    </location>
</feature>
<evidence type="ECO:0000256" key="5">
    <source>
        <dbReference type="ARBA" id="ARBA00023242"/>
    </source>
</evidence>
<dbReference type="GO" id="GO:0005634">
    <property type="term" value="C:nucleus"/>
    <property type="evidence" value="ECO:0007669"/>
    <property type="project" value="UniProtKB-SubCell"/>
</dbReference>
<dbReference type="PANTHER" id="PTHR46527">
    <property type="entry name" value="NUCLEOPORIN-LIKE PROTEIN 2"/>
    <property type="match status" value="1"/>
</dbReference>
<feature type="zinc finger region" description="C3H1-type" evidence="6">
    <location>
        <begin position="2"/>
        <end position="29"/>
    </location>
</feature>
<feature type="region of interest" description="Disordered" evidence="7">
    <location>
        <begin position="334"/>
        <end position="360"/>
    </location>
</feature>
<sequence length="557" mass="55839">MAGKRGLCKFWAKGICKNGNTCAFEHVGAGNSPSPAPSSAKNSYKSPEQELDQWSKDIYTLVKMERPEYPFSSFSLESQGNLISGMDLSPNELRLMAYKARDNNTFPQYENDVKARMARMNQYVDFVLRDTRKAARYLQMAQKSQTGTIRPYAPPGFETSLVCASGASNNNGVGGGMFGSFNNTNNNAASSTGTSTGIANPFGSTSSIGGNSAFGSSAFGSTATAPIANPFGSSVAVGGSSVFGNNSPATSAFSGGFGGASSDSTVGASSSPFGSLSQRPVAGATSTPAFGSSSFGSSAFGSSGFGSVPGGTAVSQPFGTFGGASASTNNITNSSPFGSLNNPTASTGNTSGSSAFGSAPANTSTTGVAFGSSGFGSSPAISTNAFGAFGGGSSGAAPSPFGTTTTQTSFGQSSFGSAPGGTSSGPFGSSAISANSNDNIQSSFGAFSNGDNANGTHASVNASATPFGSSFGNPQTPSPFGAMSNGTTPSLSQPSSSSSNSEYPLPLNPNFPPFIQGSNDEVQPQVADIQPKFAAAFGAIKFTIGHVPDIVPPLEFR</sequence>
<evidence type="ECO:0000256" key="7">
    <source>
        <dbReference type="SAM" id="MobiDB-lite"/>
    </source>
</evidence>
<name>A0A1E3PNP7_9ASCO</name>
<evidence type="ECO:0000256" key="3">
    <source>
        <dbReference type="ARBA" id="ARBA00022771"/>
    </source>
</evidence>
<protein>
    <recommendedName>
        <fullName evidence="8">C3H1-type domain-containing protein</fullName>
    </recommendedName>
</protein>
<proteinExistence type="predicted"/>
<feature type="region of interest" description="Disordered" evidence="7">
    <location>
        <begin position="397"/>
        <end position="434"/>
    </location>
</feature>
<comment type="subcellular location">
    <subcellularLocation>
        <location evidence="1">Nucleus</location>
    </subcellularLocation>
</comment>
<dbReference type="Proteomes" id="UP000095009">
    <property type="component" value="Unassembled WGS sequence"/>
</dbReference>
<dbReference type="Gene3D" id="4.10.1000.10">
    <property type="entry name" value="Zinc finger, CCCH-type"/>
    <property type="match status" value="1"/>
</dbReference>
<evidence type="ECO:0000256" key="6">
    <source>
        <dbReference type="PROSITE-ProRule" id="PRU00723"/>
    </source>
</evidence>
<feature type="compositionally biased region" description="Low complexity" evidence="7">
    <location>
        <begin position="31"/>
        <end position="46"/>
    </location>
</feature>
<evidence type="ECO:0000259" key="8">
    <source>
        <dbReference type="PROSITE" id="PS50103"/>
    </source>
</evidence>
<organism evidence="9 10">
    <name type="scientific">Nadsonia fulvescens var. elongata DSM 6958</name>
    <dbReference type="NCBI Taxonomy" id="857566"/>
    <lineage>
        <taxon>Eukaryota</taxon>
        <taxon>Fungi</taxon>
        <taxon>Dikarya</taxon>
        <taxon>Ascomycota</taxon>
        <taxon>Saccharomycotina</taxon>
        <taxon>Dipodascomycetes</taxon>
        <taxon>Dipodascales</taxon>
        <taxon>Dipodascales incertae sedis</taxon>
        <taxon>Nadsonia</taxon>
    </lineage>
</organism>
<dbReference type="InterPro" id="IPR036855">
    <property type="entry name" value="Znf_CCCH_sf"/>
</dbReference>
<dbReference type="InterPro" id="IPR051767">
    <property type="entry name" value="Nucleoporin_NUP42"/>
</dbReference>
<evidence type="ECO:0000256" key="2">
    <source>
        <dbReference type="ARBA" id="ARBA00022723"/>
    </source>
</evidence>
<evidence type="ECO:0000256" key="1">
    <source>
        <dbReference type="ARBA" id="ARBA00004123"/>
    </source>
</evidence>
<dbReference type="PROSITE" id="PS50103">
    <property type="entry name" value="ZF_C3H1"/>
    <property type="match status" value="1"/>
</dbReference>
<feature type="compositionally biased region" description="Low complexity" evidence="7">
    <location>
        <begin position="397"/>
        <end position="417"/>
    </location>
</feature>
<evidence type="ECO:0000313" key="10">
    <source>
        <dbReference type="Proteomes" id="UP000095009"/>
    </source>
</evidence>
<keyword evidence="3 6" id="KW-0863">Zinc-finger</keyword>
<dbReference type="SMART" id="SM00356">
    <property type="entry name" value="ZnF_C3H1"/>
    <property type="match status" value="1"/>
</dbReference>
<accession>A0A1E3PNP7</accession>
<dbReference type="SUPFAM" id="SSF90229">
    <property type="entry name" value="CCCH zinc finger"/>
    <property type="match status" value="1"/>
</dbReference>
<dbReference type="InterPro" id="IPR000571">
    <property type="entry name" value="Znf_CCCH"/>
</dbReference>
<keyword evidence="2 6" id="KW-0479">Metal-binding</keyword>
<dbReference type="GO" id="GO:0008270">
    <property type="term" value="F:zinc ion binding"/>
    <property type="evidence" value="ECO:0007669"/>
    <property type="project" value="UniProtKB-KW"/>
</dbReference>
<dbReference type="AlphaFoldDB" id="A0A1E3PNP7"/>
<dbReference type="EMBL" id="KV454407">
    <property type="protein sequence ID" value="ODQ67041.1"/>
    <property type="molecule type" value="Genomic_DNA"/>
</dbReference>
<keyword evidence="10" id="KW-1185">Reference proteome</keyword>
<feature type="compositionally biased region" description="Low complexity" evidence="7">
    <location>
        <begin position="489"/>
        <end position="505"/>
    </location>
</feature>
<feature type="compositionally biased region" description="Low complexity" evidence="7">
    <location>
        <begin position="424"/>
        <end position="434"/>
    </location>
</feature>
<feature type="region of interest" description="Disordered" evidence="7">
    <location>
        <begin position="29"/>
        <end position="49"/>
    </location>
</feature>
<keyword evidence="4 6" id="KW-0862">Zinc</keyword>
<evidence type="ECO:0000256" key="4">
    <source>
        <dbReference type="ARBA" id="ARBA00022833"/>
    </source>
</evidence>
<keyword evidence="5" id="KW-0539">Nucleus</keyword>